<proteinExistence type="inferred from homology"/>
<protein>
    <recommendedName>
        <fullName evidence="2">non-specific serine/threonine protein kinase</fullName>
        <ecNumber evidence="2">2.7.11.1</ecNumber>
    </recommendedName>
</protein>
<evidence type="ECO:0000256" key="10">
    <source>
        <dbReference type="ARBA" id="ARBA00048679"/>
    </source>
</evidence>
<evidence type="ECO:0000256" key="8">
    <source>
        <dbReference type="ARBA" id="ARBA00022840"/>
    </source>
</evidence>
<dbReference type="GO" id="GO:0004674">
    <property type="term" value="F:protein serine/threonine kinase activity"/>
    <property type="evidence" value="ECO:0007669"/>
    <property type="project" value="UniProtKB-KW"/>
</dbReference>
<dbReference type="AlphaFoldDB" id="A0A6A5GYC6"/>
<accession>A0A6A5GYC6</accession>
<evidence type="ECO:0000256" key="1">
    <source>
        <dbReference type="ARBA" id="ARBA00010630"/>
    </source>
</evidence>
<keyword evidence="3" id="KW-0723">Serine/threonine-protein kinase</keyword>
<evidence type="ECO:0000256" key="9">
    <source>
        <dbReference type="ARBA" id="ARBA00047899"/>
    </source>
</evidence>
<dbReference type="PROSITE" id="PS00109">
    <property type="entry name" value="PROTEIN_KINASE_TYR"/>
    <property type="match status" value="1"/>
</dbReference>
<dbReference type="Proteomes" id="UP000483820">
    <property type="component" value="Chromosome IV"/>
</dbReference>
<dbReference type="FunFam" id="3.30.200.20:FF:000201">
    <property type="entry name" value="TP53-regulating kinase isoform X1"/>
    <property type="match status" value="1"/>
</dbReference>
<evidence type="ECO:0000256" key="2">
    <source>
        <dbReference type="ARBA" id="ARBA00012513"/>
    </source>
</evidence>
<dbReference type="EC" id="2.7.11.1" evidence="2"/>
<dbReference type="PANTHER" id="PTHR12209:SF0">
    <property type="entry name" value="EKC_KEOPS COMPLEX SUBUNIT TP53RK"/>
    <property type="match status" value="1"/>
</dbReference>
<keyword evidence="8" id="KW-0067">ATP-binding</keyword>
<evidence type="ECO:0000259" key="11">
    <source>
        <dbReference type="PROSITE" id="PS50011"/>
    </source>
</evidence>
<dbReference type="GO" id="GO:0005524">
    <property type="term" value="F:ATP binding"/>
    <property type="evidence" value="ECO:0007669"/>
    <property type="project" value="UniProtKB-KW"/>
</dbReference>
<dbReference type="GO" id="GO:0005829">
    <property type="term" value="C:cytosol"/>
    <property type="evidence" value="ECO:0007669"/>
    <property type="project" value="TreeGrafter"/>
</dbReference>
<evidence type="ECO:0000256" key="4">
    <source>
        <dbReference type="ARBA" id="ARBA00022679"/>
    </source>
</evidence>
<keyword evidence="4" id="KW-0808">Transferase</keyword>
<dbReference type="GeneID" id="9822936"/>
<dbReference type="EMBL" id="WUAV01000004">
    <property type="protein sequence ID" value="KAF1759586.1"/>
    <property type="molecule type" value="Genomic_DNA"/>
</dbReference>
<name>A0A6A5GYC6_CAERE</name>
<dbReference type="GO" id="GO:0070525">
    <property type="term" value="P:tRNA threonylcarbamoyladenosine metabolic process"/>
    <property type="evidence" value="ECO:0007669"/>
    <property type="project" value="TreeGrafter"/>
</dbReference>
<dbReference type="InterPro" id="IPR008266">
    <property type="entry name" value="Tyr_kinase_AS"/>
</dbReference>
<dbReference type="RefSeq" id="XP_053586063.1">
    <property type="nucleotide sequence ID" value="XM_053731291.1"/>
</dbReference>
<comment type="catalytic activity">
    <reaction evidence="9">
        <text>L-threonyl-[protein] + ATP = O-phospho-L-threonyl-[protein] + ADP + H(+)</text>
        <dbReference type="Rhea" id="RHEA:46608"/>
        <dbReference type="Rhea" id="RHEA-COMP:11060"/>
        <dbReference type="Rhea" id="RHEA-COMP:11605"/>
        <dbReference type="ChEBI" id="CHEBI:15378"/>
        <dbReference type="ChEBI" id="CHEBI:30013"/>
        <dbReference type="ChEBI" id="CHEBI:30616"/>
        <dbReference type="ChEBI" id="CHEBI:61977"/>
        <dbReference type="ChEBI" id="CHEBI:456216"/>
        <dbReference type="EC" id="2.7.11.1"/>
    </reaction>
</comment>
<dbReference type="GO" id="GO:0000408">
    <property type="term" value="C:EKC/KEOPS complex"/>
    <property type="evidence" value="ECO:0007669"/>
    <property type="project" value="UniProtKB-ARBA"/>
</dbReference>
<dbReference type="CTD" id="9822936"/>
<feature type="domain" description="Protein kinase" evidence="11">
    <location>
        <begin position="25"/>
        <end position="269"/>
    </location>
</feature>
<dbReference type="Gene3D" id="1.10.510.10">
    <property type="entry name" value="Transferase(Phosphotransferase) domain 1"/>
    <property type="match status" value="1"/>
</dbReference>
<dbReference type="PANTHER" id="PTHR12209">
    <property type="entry name" value="NON-SPECIFIC SERINE/THREONINE PROTEIN KINASE"/>
    <property type="match status" value="1"/>
</dbReference>
<keyword evidence="6" id="KW-0547">Nucleotide-binding</keyword>
<dbReference type="SMART" id="SM00220">
    <property type="entry name" value="S_TKc"/>
    <property type="match status" value="1"/>
</dbReference>
<sequence>MSPSSNEMNDEEADFETPIESGFEYALNDVIYQGAEGKITKCLYLGREAVVKERFSKGYRHPTLDTRLNKARTKQEVRGMWKARELGIITPTVYFIDSEKNQLIMEYIRGPTAKWWISQLKPEEFDQKMDEFGRILGEILGKLHRGGLIHGDLTTSNMILKEGCMEKLALIDFGLSQQGKDPGSSYSKTLGSLRSRDPEIQDQATVTPEEKGVDLYVLERAVVSTHHNSHALLAGLMEGYKTADGKQFTAVEKKLNEIRLRGRKRDMIG</sequence>
<keyword evidence="5" id="KW-0819">tRNA processing</keyword>
<dbReference type="PROSITE" id="PS50011">
    <property type="entry name" value="PROTEIN_KINASE_DOM"/>
    <property type="match status" value="1"/>
</dbReference>
<reference evidence="12 13" key="1">
    <citation type="submission" date="2019-12" db="EMBL/GenBank/DDBJ databases">
        <title>Chromosome-level assembly of the Caenorhabditis remanei genome.</title>
        <authorList>
            <person name="Teterina A.A."/>
            <person name="Willis J.H."/>
            <person name="Phillips P.C."/>
        </authorList>
    </citation>
    <scope>NUCLEOTIDE SEQUENCE [LARGE SCALE GENOMIC DNA]</scope>
    <source>
        <strain evidence="12 13">PX506</strain>
        <tissue evidence="12">Whole organism</tissue>
    </source>
</reference>
<dbReference type="KEGG" id="crq:GCK72_016053"/>
<comment type="similarity">
    <text evidence="1">Belongs to the protein kinase superfamily. BUD32 family.</text>
</comment>
<dbReference type="InterPro" id="IPR022495">
    <property type="entry name" value="Bud32"/>
</dbReference>
<dbReference type="InterPro" id="IPR011009">
    <property type="entry name" value="Kinase-like_dom_sf"/>
</dbReference>
<gene>
    <name evidence="12" type="ORF">GCK72_016053</name>
</gene>
<dbReference type="NCBIfam" id="TIGR03724">
    <property type="entry name" value="arch_bud32"/>
    <property type="match status" value="1"/>
</dbReference>
<keyword evidence="7" id="KW-0418">Kinase</keyword>
<dbReference type="GO" id="GO:0008033">
    <property type="term" value="P:tRNA processing"/>
    <property type="evidence" value="ECO:0007669"/>
    <property type="project" value="UniProtKB-KW"/>
</dbReference>
<dbReference type="Pfam" id="PF00069">
    <property type="entry name" value="Pkinase"/>
    <property type="match status" value="1"/>
</dbReference>
<evidence type="ECO:0000256" key="7">
    <source>
        <dbReference type="ARBA" id="ARBA00022777"/>
    </source>
</evidence>
<evidence type="ECO:0000256" key="6">
    <source>
        <dbReference type="ARBA" id="ARBA00022741"/>
    </source>
</evidence>
<evidence type="ECO:0000256" key="3">
    <source>
        <dbReference type="ARBA" id="ARBA00022527"/>
    </source>
</evidence>
<evidence type="ECO:0000313" key="12">
    <source>
        <dbReference type="EMBL" id="KAF1759586.1"/>
    </source>
</evidence>
<evidence type="ECO:0000313" key="13">
    <source>
        <dbReference type="Proteomes" id="UP000483820"/>
    </source>
</evidence>
<dbReference type="GO" id="GO:0005634">
    <property type="term" value="C:nucleus"/>
    <property type="evidence" value="ECO:0007669"/>
    <property type="project" value="TreeGrafter"/>
</dbReference>
<comment type="caution">
    <text evidence="12">The sequence shown here is derived from an EMBL/GenBank/DDBJ whole genome shotgun (WGS) entry which is preliminary data.</text>
</comment>
<dbReference type="InterPro" id="IPR000719">
    <property type="entry name" value="Prot_kinase_dom"/>
</dbReference>
<dbReference type="Gene3D" id="3.30.200.20">
    <property type="entry name" value="Phosphorylase Kinase, domain 1"/>
    <property type="match status" value="1"/>
</dbReference>
<dbReference type="SUPFAM" id="SSF56112">
    <property type="entry name" value="Protein kinase-like (PK-like)"/>
    <property type="match status" value="1"/>
</dbReference>
<evidence type="ECO:0000256" key="5">
    <source>
        <dbReference type="ARBA" id="ARBA00022694"/>
    </source>
</evidence>
<comment type="catalytic activity">
    <reaction evidence="10">
        <text>L-seryl-[protein] + ATP = O-phospho-L-seryl-[protein] + ADP + H(+)</text>
        <dbReference type="Rhea" id="RHEA:17989"/>
        <dbReference type="Rhea" id="RHEA-COMP:9863"/>
        <dbReference type="Rhea" id="RHEA-COMP:11604"/>
        <dbReference type="ChEBI" id="CHEBI:15378"/>
        <dbReference type="ChEBI" id="CHEBI:29999"/>
        <dbReference type="ChEBI" id="CHEBI:30616"/>
        <dbReference type="ChEBI" id="CHEBI:83421"/>
        <dbReference type="ChEBI" id="CHEBI:456216"/>
        <dbReference type="EC" id="2.7.11.1"/>
    </reaction>
</comment>
<organism evidence="12 13">
    <name type="scientific">Caenorhabditis remanei</name>
    <name type="common">Caenorhabditis vulgaris</name>
    <dbReference type="NCBI Taxonomy" id="31234"/>
    <lineage>
        <taxon>Eukaryota</taxon>
        <taxon>Metazoa</taxon>
        <taxon>Ecdysozoa</taxon>
        <taxon>Nematoda</taxon>
        <taxon>Chromadorea</taxon>
        <taxon>Rhabditida</taxon>
        <taxon>Rhabditina</taxon>
        <taxon>Rhabditomorpha</taxon>
        <taxon>Rhabditoidea</taxon>
        <taxon>Rhabditidae</taxon>
        <taxon>Peloderinae</taxon>
        <taxon>Caenorhabditis</taxon>
    </lineage>
</organism>